<feature type="domain" description="RBD" evidence="7">
    <location>
        <begin position="248"/>
        <end position="318"/>
    </location>
</feature>
<reference evidence="9" key="3">
    <citation type="journal article" date="2014" name="Nature">
        <title>Elephant shark genome provides unique insights into gnathostome evolution.</title>
        <authorList>
            <consortium name="International Elephant Shark Genome Sequencing Consortium"/>
            <person name="Venkatesh B."/>
            <person name="Lee A.P."/>
            <person name="Ravi V."/>
            <person name="Maurya A.K."/>
            <person name="Lian M.M."/>
            <person name="Swann J.B."/>
            <person name="Ohta Y."/>
            <person name="Flajnik M.F."/>
            <person name="Sutoh Y."/>
            <person name="Kasahara M."/>
            <person name="Hoon S."/>
            <person name="Gangu V."/>
            <person name="Roy S.W."/>
            <person name="Irimia M."/>
            <person name="Korzh V."/>
            <person name="Kondrychyn I."/>
            <person name="Lim Z.W."/>
            <person name="Tay B.H."/>
            <person name="Tohari S."/>
            <person name="Kong K.W."/>
            <person name="Ho S."/>
            <person name="Lorente-Galdos B."/>
            <person name="Quilez J."/>
            <person name="Marques-Bonet T."/>
            <person name="Raney B.J."/>
            <person name="Ingham P.W."/>
            <person name="Tay A."/>
            <person name="Hillier L.W."/>
            <person name="Minx P."/>
            <person name="Boehm T."/>
            <person name="Wilson R.K."/>
            <person name="Brenner S."/>
            <person name="Warren W.C."/>
        </authorList>
    </citation>
    <scope>NUCLEOTIDE SEQUENCE [LARGE SCALE GENOMIC DNA]</scope>
</reference>
<dbReference type="PROSITE" id="PS50898">
    <property type="entry name" value="RBD"/>
    <property type="match status" value="2"/>
</dbReference>
<feature type="region of interest" description="Disordered" evidence="5">
    <location>
        <begin position="433"/>
        <end position="528"/>
    </location>
</feature>
<dbReference type="AlphaFoldDB" id="A0A4W3K8I3"/>
<evidence type="ECO:0000256" key="2">
    <source>
        <dbReference type="ARBA" id="ARBA00022468"/>
    </source>
</evidence>
<dbReference type="InterPro" id="IPR029071">
    <property type="entry name" value="Ubiquitin-like_domsf"/>
</dbReference>
<dbReference type="InterPro" id="IPR046992">
    <property type="entry name" value="RBD1_RGS14"/>
</dbReference>
<reference evidence="8" key="4">
    <citation type="submission" date="2025-08" db="UniProtKB">
        <authorList>
            <consortium name="Ensembl"/>
        </authorList>
    </citation>
    <scope>IDENTIFICATION</scope>
</reference>
<dbReference type="InterPro" id="IPR046993">
    <property type="entry name" value="RBD2_RGS14"/>
</dbReference>
<feature type="domain" description="RBD" evidence="7">
    <location>
        <begin position="175"/>
        <end position="246"/>
    </location>
</feature>
<feature type="region of interest" description="Disordered" evidence="5">
    <location>
        <begin position="340"/>
        <end position="370"/>
    </location>
</feature>
<reference evidence="8" key="5">
    <citation type="submission" date="2025-09" db="UniProtKB">
        <authorList>
            <consortium name="Ensembl"/>
        </authorList>
    </citation>
    <scope>IDENTIFICATION</scope>
</reference>
<feature type="compositionally biased region" description="Polar residues" evidence="5">
    <location>
        <begin position="93"/>
        <end position="103"/>
    </location>
</feature>
<dbReference type="GO" id="GO:0008277">
    <property type="term" value="P:regulation of G protein-coupled receptor signaling pathway"/>
    <property type="evidence" value="ECO:0007669"/>
    <property type="project" value="TreeGrafter"/>
</dbReference>
<feature type="compositionally biased region" description="Polar residues" evidence="5">
    <location>
        <begin position="466"/>
        <end position="523"/>
    </location>
</feature>
<dbReference type="PROSITE" id="PS50877">
    <property type="entry name" value="GOLOCO"/>
    <property type="match status" value="1"/>
</dbReference>
<keyword evidence="9" id="KW-1185">Reference proteome</keyword>
<dbReference type="GeneTree" id="ENSGT00940000161364"/>
<dbReference type="SUPFAM" id="SSF54236">
    <property type="entry name" value="Ubiquitin-like"/>
    <property type="match status" value="2"/>
</dbReference>
<evidence type="ECO:0000313" key="8">
    <source>
        <dbReference type="Ensembl" id="ENSCMIP00000048496.1"/>
    </source>
</evidence>
<organism evidence="8 9">
    <name type="scientific">Callorhinchus milii</name>
    <name type="common">Ghost shark</name>
    <dbReference type="NCBI Taxonomy" id="7868"/>
    <lineage>
        <taxon>Eukaryota</taxon>
        <taxon>Metazoa</taxon>
        <taxon>Chordata</taxon>
        <taxon>Craniata</taxon>
        <taxon>Vertebrata</taxon>
        <taxon>Chondrichthyes</taxon>
        <taxon>Holocephali</taxon>
        <taxon>Chimaeriformes</taxon>
        <taxon>Callorhinchidae</taxon>
        <taxon>Callorhinchus</taxon>
    </lineage>
</organism>
<reference evidence="9" key="1">
    <citation type="journal article" date="2006" name="Science">
        <title>Ancient noncoding elements conserved in the human genome.</title>
        <authorList>
            <person name="Venkatesh B."/>
            <person name="Kirkness E.F."/>
            <person name="Loh Y.H."/>
            <person name="Halpern A.L."/>
            <person name="Lee A.P."/>
            <person name="Johnson J."/>
            <person name="Dandona N."/>
            <person name="Viswanathan L.D."/>
            <person name="Tay A."/>
            <person name="Venter J.C."/>
            <person name="Strausberg R.L."/>
            <person name="Brenner S."/>
        </authorList>
    </citation>
    <scope>NUCLEOTIDE SEQUENCE [LARGE SCALE GENOMIC DNA]</scope>
</reference>
<dbReference type="InParanoid" id="A0A4W3K8I3"/>
<evidence type="ECO:0000256" key="3">
    <source>
        <dbReference type="ARBA" id="ARBA00022490"/>
    </source>
</evidence>
<keyword evidence="3" id="KW-0963">Cytoplasm</keyword>
<protein>
    <recommendedName>
        <fullName evidence="10">RBD domain-containing protein</fullName>
    </recommendedName>
</protein>
<evidence type="ECO:0000259" key="6">
    <source>
        <dbReference type="PROSITE" id="PS50132"/>
    </source>
</evidence>
<evidence type="ECO:0000259" key="7">
    <source>
        <dbReference type="PROSITE" id="PS50898"/>
    </source>
</evidence>
<dbReference type="Pfam" id="PF02196">
    <property type="entry name" value="RBD"/>
    <property type="match status" value="1"/>
</dbReference>
<dbReference type="GO" id="GO:0007165">
    <property type="term" value="P:signal transduction"/>
    <property type="evidence" value="ECO:0007669"/>
    <property type="project" value="InterPro"/>
</dbReference>
<dbReference type="GO" id="GO:0005634">
    <property type="term" value="C:nucleus"/>
    <property type="evidence" value="ECO:0007669"/>
    <property type="project" value="TreeGrafter"/>
</dbReference>
<dbReference type="GO" id="GO:0005886">
    <property type="term" value="C:plasma membrane"/>
    <property type="evidence" value="ECO:0007669"/>
    <property type="project" value="TreeGrafter"/>
</dbReference>
<dbReference type="STRING" id="7868.ENSCMIP00000048496"/>
<dbReference type="Gene3D" id="1.10.196.10">
    <property type="match status" value="1"/>
</dbReference>
<evidence type="ECO:0000256" key="5">
    <source>
        <dbReference type="SAM" id="MobiDB-lite"/>
    </source>
</evidence>
<dbReference type="Ensembl" id="ENSCMIT00000049172.1">
    <property type="protein sequence ID" value="ENSCMIP00000048496.1"/>
    <property type="gene ID" value="ENSCMIG00000019826.1"/>
</dbReference>
<dbReference type="SMART" id="SM00455">
    <property type="entry name" value="RBD"/>
    <property type="match status" value="2"/>
</dbReference>
<evidence type="ECO:0000313" key="9">
    <source>
        <dbReference type="Proteomes" id="UP000314986"/>
    </source>
</evidence>
<dbReference type="InterPro" id="IPR003116">
    <property type="entry name" value="RBD_dom"/>
</dbReference>
<feature type="compositionally biased region" description="Pro residues" evidence="5">
    <location>
        <begin position="570"/>
        <end position="584"/>
    </location>
</feature>
<dbReference type="InterPro" id="IPR003109">
    <property type="entry name" value="GoLoco_motif"/>
</dbReference>
<name>A0A4W3K8I3_CALMI</name>
<dbReference type="PROSITE" id="PS50132">
    <property type="entry name" value="RGS"/>
    <property type="match status" value="1"/>
</dbReference>
<evidence type="ECO:0008006" key="10">
    <source>
        <dbReference type="Google" id="ProtNLM"/>
    </source>
</evidence>
<proteinExistence type="predicted"/>
<evidence type="ECO:0000256" key="4">
    <source>
        <dbReference type="ARBA" id="ARBA00022737"/>
    </source>
</evidence>
<dbReference type="Gene3D" id="1.10.167.10">
    <property type="entry name" value="Regulator of G-protein Signalling 4, domain 2"/>
    <property type="match status" value="1"/>
</dbReference>
<feature type="region of interest" description="Disordered" evidence="5">
    <location>
        <begin position="560"/>
        <end position="584"/>
    </location>
</feature>
<dbReference type="PANTHER" id="PTHR45945:SF2">
    <property type="entry name" value="REGULATOR OF G-PROTEIN SIGNALING 14"/>
    <property type="match status" value="1"/>
</dbReference>
<dbReference type="Pfam" id="PF02188">
    <property type="entry name" value="GoLoco"/>
    <property type="match status" value="1"/>
</dbReference>
<dbReference type="CDD" id="cd17137">
    <property type="entry name" value="RBD1_RGS14"/>
    <property type="match status" value="1"/>
</dbReference>
<feature type="compositionally biased region" description="Polar residues" evidence="5">
    <location>
        <begin position="341"/>
        <end position="357"/>
    </location>
</feature>
<dbReference type="InterPro" id="IPR024066">
    <property type="entry name" value="RGS_subdom1/3"/>
</dbReference>
<dbReference type="InterPro" id="IPR046995">
    <property type="entry name" value="RGS10/12/14-like"/>
</dbReference>
<dbReference type="Gene3D" id="3.10.20.90">
    <property type="entry name" value="Phosphatidylinositol 3-kinase Catalytic Subunit, Chain A, domain 1"/>
    <property type="match status" value="2"/>
</dbReference>
<dbReference type="Proteomes" id="UP000314986">
    <property type="component" value="Unassembled WGS sequence"/>
</dbReference>
<sequence>MFKAQQLQIFNLMKFDSYARFAKSPLYQQCMLADVEGRPLPDIELCKRSPVSECRTNGNSSSPSGSKKKQRLKSGKSFSGSNLESSDRRGGSTEKQIWRNSSKLSRRKEKRDSLGAEFTESNGFSLTRRESQGSVYSTASVELGFLSSLTARGEKSENERPISSVPETEKEQAIKYCCIYLPDGTSSLVKVRAGLTIRDLLLNICERHGIPMAATSIYLTRNEKKPLVLDQDCMILSDQELRVEKKILFELELVPINKKLWVTAKPNKTVAEALQPFLIKYKLNAKEMEAKISGESQTLKSNVKVSCLENQRVVLDSIRKTQRDKTSEVIKNVSRSSSSRLETYSGSKGSYEVASTDSTKRRGKGSKEEMKQVYRKTYDVEALFELLSKAQSSRANDQRGLLSKDHLVLPDFLQLPEELSEFCIDSPVSEAGDEKIIKGPTQPENKPGASQWPSDKGTAEGGCNPVLQSALNPSVKQSSTAQATQGHISYNQKSACSQQSSNIGGLGQPSSKELNPNQGSSGVTDPAIAVHCPADKPEVQQSTVTGQKEPVLTQHCNIVSESTQKQADPIDPPAPTPCPMPILQ</sequence>
<dbReference type="GO" id="GO:0051301">
    <property type="term" value="P:cell division"/>
    <property type="evidence" value="ECO:0007669"/>
    <property type="project" value="TreeGrafter"/>
</dbReference>
<dbReference type="InterPro" id="IPR016137">
    <property type="entry name" value="RGS"/>
</dbReference>
<dbReference type="SMART" id="SM00390">
    <property type="entry name" value="GoLoco"/>
    <property type="match status" value="1"/>
</dbReference>
<dbReference type="SUPFAM" id="SSF48097">
    <property type="entry name" value="Regulator of G-protein signaling, RGS"/>
    <property type="match status" value="1"/>
</dbReference>
<reference evidence="9" key="2">
    <citation type="journal article" date="2007" name="PLoS Biol.">
        <title>Survey sequencing and comparative analysis of the elephant shark (Callorhinchus milii) genome.</title>
        <authorList>
            <person name="Venkatesh B."/>
            <person name="Kirkness E.F."/>
            <person name="Loh Y.H."/>
            <person name="Halpern A.L."/>
            <person name="Lee A.P."/>
            <person name="Johnson J."/>
            <person name="Dandona N."/>
            <person name="Viswanathan L.D."/>
            <person name="Tay A."/>
            <person name="Venter J.C."/>
            <person name="Strausberg R.L."/>
            <person name="Brenner S."/>
        </authorList>
    </citation>
    <scope>NUCLEOTIDE SEQUENCE [LARGE SCALE GENOMIC DNA]</scope>
</reference>
<evidence type="ECO:0000256" key="1">
    <source>
        <dbReference type="ARBA" id="ARBA00004496"/>
    </source>
</evidence>
<dbReference type="GO" id="GO:0005096">
    <property type="term" value="F:GTPase activator activity"/>
    <property type="evidence" value="ECO:0007669"/>
    <property type="project" value="UniProtKB-KW"/>
</dbReference>
<dbReference type="Pfam" id="PF16613">
    <property type="entry name" value="RGS12_us1"/>
    <property type="match status" value="1"/>
</dbReference>
<dbReference type="PANTHER" id="PTHR45945">
    <property type="entry name" value="REGULATOR OF G-PROTEIN SIGNALING LOCO"/>
    <property type="match status" value="1"/>
</dbReference>
<dbReference type="GO" id="GO:0005737">
    <property type="term" value="C:cytoplasm"/>
    <property type="evidence" value="ECO:0007669"/>
    <property type="project" value="UniProtKB-SubCell"/>
</dbReference>
<feature type="region of interest" description="Disordered" evidence="5">
    <location>
        <begin position="51"/>
        <end position="116"/>
    </location>
</feature>
<dbReference type="InterPro" id="IPR036305">
    <property type="entry name" value="RGS_sf"/>
</dbReference>
<keyword evidence="4" id="KW-0677">Repeat</keyword>
<keyword evidence="2" id="KW-0343">GTPase activation</keyword>
<feature type="domain" description="RGS" evidence="6">
    <location>
        <begin position="1"/>
        <end position="31"/>
    </location>
</feature>
<dbReference type="CDD" id="cd17139">
    <property type="entry name" value="RBD2_RGS14"/>
    <property type="match status" value="1"/>
</dbReference>
<dbReference type="GO" id="GO:0007051">
    <property type="term" value="P:spindle organization"/>
    <property type="evidence" value="ECO:0007669"/>
    <property type="project" value="TreeGrafter"/>
</dbReference>
<dbReference type="InterPro" id="IPR044926">
    <property type="entry name" value="RGS_subdomain_2"/>
</dbReference>
<accession>A0A4W3K8I3</accession>
<comment type="subcellular location">
    <subcellularLocation>
        <location evidence="1">Cytoplasm</location>
    </subcellularLocation>
</comment>